<feature type="signal peptide" evidence="2">
    <location>
        <begin position="1"/>
        <end position="26"/>
    </location>
</feature>
<evidence type="ECO:0000256" key="1">
    <source>
        <dbReference type="ARBA" id="ARBA00007613"/>
    </source>
</evidence>
<keyword evidence="2" id="KW-0472">Membrane</keyword>
<dbReference type="GO" id="GO:0005886">
    <property type="term" value="C:plasma membrane"/>
    <property type="evidence" value="ECO:0007669"/>
    <property type="project" value="UniProtKB-SubCell"/>
</dbReference>
<dbReference type="InterPro" id="IPR010131">
    <property type="entry name" value="MdtP/NodT-like"/>
</dbReference>
<dbReference type="GO" id="GO:0015562">
    <property type="term" value="F:efflux transmembrane transporter activity"/>
    <property type="evidence" value="ECO:0007669"/>
    <property type="project" value="InterPro"/>
</dbReference>
<evidence type="ECO:0000256" key="2">
    <source>
        <dbReference type="RuleBase" id="RU362097"/>
    </source>
</evidence>
<dbReference type="SUPFAM" id="SSF56954">
    <property type="entry name" value="Outer membrane efflux proteins (OEP)"/>
    <property type="match status" value="1"/>
</dbReference>
<keyword evidence="2" id="KW-0732">Signal</keyword>
<keyword evidence="2" id="KW-0449">Lipoprotein</keyword>
<evidence type="ECO:0000313" key="5">
    <source>
        <dbReference type="EMBL" id="WEK46552.1"/>
    </source>
</evidence>
<keyword evidence="3" id="KW-0175">Coiled coil</keyword>
<dbReference type="PROSITE" id="PS51257">
    <property type="entry name" value="PROKAR_LIPOPROTEIN"/>
    <property type="match status" value="1"/>
</dbReference>
<dbReference type="Gene3D" id="1.20.1600.10">
    <property type="entry name" value="Outer membrane efflux proteins (OEP)"/>
    <property type="match status" value="1"/>
</dbReference>
<gene>
    <name evidence="5" type="ORF">P0Y56_16325</name>
</gene>
<keyword evidence="2" id="KW-0812">Transmembrane</keyword>
<name>A0AAJ6BMY8_9SPHN</name>
<dbReference type="PANTHER" id="PTHR30203:SF25">
    <property type="entry name" value="OUTER MEMBRANE PROTEIN-RELATED"/>
    <property type="match status" value="1"/>
</dbReference>
<reference evidence="5" key="1">
    <citation type="submission" date="2023-03" db="EMBL/GenBank/DDBJ databases">
        <title>Andean soil-derived lignocellulolytic bacterial consortium as a source of novel taxa and putative plastic-active enzymes.</title>
        <authorList>
            <person name="Diaz-Garcia L."/>
            <person name="Chuvochina M."/>
            <person name="Feuerriegel G."/>
            <person name="Bunk B."/>
            <person name="Sproer C."/>
            <person name="Streit W.R."/>
            <person name="Rodriguez L.M."/>
            <person name="Overmann J."/>
            <person name="Jimenez D.J."/>
        </authorList>
    </citation>
    <scope>NUCLEOTIDE SEQUENCE</scope>
    <source>
        <strain evidence="5">MAG 26</strain>
    </source>
</reference>
<protein>
    <submittedName>
        <fullName evidence="5">Efflux transporter outer membrane subunit</fullName>
    </submittedName>
</protein>
<dbReference type="InterPro" id="IPR003423">
    <property type="entry name" value="OMP_efflux"/>
</dbReference>
<dbReference type="KEGG" id="acob:P0Y56_16325"/>
<proteinExistence type="inferred from homology"/>
<dbReference type="Pfam" id="PF02321">
    <property type="entry name" value="OEP"/>
    <property type="match status" value="2"/>
</dbReference>
<dbReference type="EMBL" id="CP119316">
    <property type="protein sequence ID" value="WEK46552.1"/>
    <property type="molecule type" value="Genomic_DNA"/>
</dbReference>
<comment type="similarity">
    <text evidence="1 2">Belongs to the outer membrane factor (OMF) (TC 1.B.17) family.</text>
</comment>
<keyword evidence="2" id="KW-1134">Transmembrane beta strand</keyword>
<feature type="chain" id="PRO_5042313287" evidence="2">
    <location>
        <begin position="27"/>
        <end position="485"/>
    </location>
</feature>
<dbReference type="PANTHER" id="PTHR30203">
    <property type="entry name" value="OUTER MEMBRANE CATION EFFLUX PROTEIN"/>
    <property type="match status" value="1"/>
</dbReference>
<evidence type="ECO:0000313" key="6">
    <source>
        <dbReference type="Proteomes" id="UP001218362"/>
    </source>
</evidence>
<evidence type="ECO:0000256" key="4">
    <source>
        <dbReference type="SAM" id="MobiDB-lite"/>
    </source>
</evidence>
<comment type="subcellular location">
    <subcellularLocation>
        <location evidence="2">Cell membrane</location>
        <topology evidence="2">Lipid-anchor</topology>
    </subcellularLocation>
</comment>
<dbReference type="AlphaFoldDB" id="A0AAJ6BMY8"/>
<keyword evidence="2" id="KW-0564">Palmitate</keyword>
<dbReference type="Gene3D" id="2.20.200.10">
    <property type="entry name" value="Outer membrane efflux proteins (OEP)"/>
    <property type="match status" value="1"/>
</dbReference>
<dbReference type="NCBIfam" id="TIGR01845">
    <property type="entry name" value="outer_NodT"/>
    <property type="match status" value="1"/>
</dbReference>
<accession>A0AAJ6BMY8</accession>
<dbReference type="Proteomes" id="UP001218362">
    <property type="component" value="Chromosome"/>
</dbReference>
<organism evidence="5 6">
    <name type="scientific">Candidatus Andeanibacterium colombiense</name>
    <dbReference type="NCBI Taxonomy" id="3121345"/>
    <lineage>
        <taxon>Bacteria</taxon>
        <taxon>Pseudomonadati</taxon>
        <taxon>Pseudomonadota</taxon>
        <taxon>Alphaproteobacteria</taxon>
        <taxon>Sphingomonadales</taxon>
        <taxon>Sphingomonadaceae</taxon>
        <taxon>Candidatus Andeanibacterium</taxon>
    </lineage>
</organism>
<sequence>MRTIGKSLVLPALLSLGACTVGLDYAGPPAVGSAAPPGNFVRADATTTTGEPGLAEWWTVLGDNTLDELERRAIAGSPDLAVARARLDQARAALRVERTKSTPQVSAMGVAADIRIPDLDTGTSSSDPGAETDSGATNTTFYNLGLNAIWEIDLFGGQRRSNEASRAEAEGAEANVADAQVSLTAAVAQAYLGYRDRQARIVLAQGAIERRAALLDLQSQRQDRGAGTLSDVEQARADLEQANQALAPLKAEADGFANALAILMGEAPGAADTLLTAPADMPLPPASVAVGDPAALLRNRPDIRAAERRLAAETARIGVAEAARLPRLSFLGILGVGGTSPSDLTHLDDFTAIGAPMLQWNILDFGKGKATIDQAQARRDEATANYRGTVLGALRDVENALADFRSARENAASQARAEQSTARLEELARQRFDRGTTPKTTLLEAELAHAAAQDALAQARANLLGRFVALEKALGLGWTNAAPAN</sequence>
<evidence type="ECO:0000256" key="3">
    <source>
        <dbReference type="SAM" id="Coils"/>
    </source>
</evidence>
<feature type="coiled-coil region" evidence="3">
    <location>
        <begin position="394"/>
        <end position="462"/>
    </location>
</feature>
<feature type="region of interest" description="Disordered" evidence="4">
    <location>
        <begin position="117"/>
        <end position="136"/>
    </location>
</feature>